<comment type="caution">
    <text evidence="1">The sequence shown here is derived from an EMBL/GenBank/DDBJ whole genome shotgun (WGS) entry which is preliminary data.</text>
</comment>
<organism evidence="1 2">
    <name type="scientific">Actinomadura keratinilytica</name>
    <dbReference type="NCBI Taxonomy" id="547461"/>
    <lineage>
        <taxon>Bacteria</taxon>
        <taxon>Bacillati</taxon>
        <taxon>Actinomycetota</taxon>
        <taxon>Actinomycetes</taxon>
        <taxon>Streptosporangiales</taxon>
        <taxon>Thermomonosporaceae</taxon>
        <taxon>Actinomadura</taxon>
    </lineage>
</organism>
<dbReference type="EMBL" id="BAABDO010000037">
    <property type="protein sequence ID" value="GAA4141397.1"/>
    <property type="molecule type" value="Genomic_DNA"/>
</dbReference>
<proteinExistence type="predicted"/>
<evidence type="ECO:0000313" key="2">
    <source>
        <dbReference type="Proteomes" id="UP001500266"/>
    </source>
</evidence>
<reference evidence="2" key="1">
    <citation type="journal article" date="2019" name="Int. J. Syst. Evol. Microbiol.">
        <title>The Global Catalogue of Microorganisms (GCM) 10K type strain sequencing project: providing services to taxonomists for standard genome sequencing and annotation.</title>
        <authorList>
            <consortium name="The Broad Institute Genomics Platform"/>
            <consortium name="The Broad Institute Genome Sequencing Center for Infectious Disease"/>
            <person name="Wu L."/>
            <person name="Ma J."/>
        </authorList>
    </citation>
    <scope>NUCLEOTIDE SEQUENCE [LARGE SCALE GENOMIC DNA]</scope>
    <source>
        <strain evidence="2">JCM 17316</strain>
    </source>
</reference>
<dbReference type="Proteomes" id="UP001500266">
    <property type="component" value="Unassembled WGS sequence"/>
</dbReference>
<accession>A0ABP7YU48</accession>
<keyword evidence="2" id="KW-1185">Reference proteome</keyword>
<gene>
    <name evidence="1" type="ORF">GCM10022416_29340</name>
</gene>
<name>A0ABP7YU48_9ACTN</name>
<sequence>MDGWGTMHLMAYRREPSRSRRWRKVSRWDTVQDQGCWICTACRTAMRSYAYRIHPADSPHYERCIGLSWCSGCGVYTGATVHVPRDRALPDALAALPPERREWLLASERRLIEYLDSHMEAAR</sequence>
<protein>
    <submittedName>
        <fullName evidence="1">Uncharacterized protein</fullName>
    </submittedName>
</protein>
<evidence type="ECO:0000313" key="1">
    <source>
        <dbReference type="EMBL" id="GAA4141397.1"/>
    </source>
</evidence>